<keyword evidence="11" id="KW-0046">Antibiotic resistance</keyword>
<dbReference type="InterPro" id="IPR012338">
    <property type="entry name" value="Beta-lactam/transpept-like"/>
</dbReference>
<evidence type="ECO:0000256" key="7">
    <source>
        <dbReference type="ARBA" id="ARBA00022960"/>
    </source>
</evidence>
<dbReference type="GO" id="GO:0046677">
    <property type="term" value="P:response to antibiotic"/>
    <property type="evidence" value="ECO:0007669"/>
    <property type="project" value="UniProtKB-KW"/>
</dbReference>
<evidence type="ECO:0000256" key="11">
    <source>
        <dbReference type="ARBA" id="ARBA00023251"/>
    </source>
</evidence>
<dbReference type="GO" id="GO:0071555">
    <property type="term" value="P:cell wall organization"/>
    <property type="evidence" value="ECO:0007669"/>
    <property type="project" value="UniProtKB-KW"/>
</dbReference>
<dbReference type="Gene3D" id="3.40.710.10">
    <property type="entry name" value="DD-peptidase/beta-lactamase superfamily"/>
    <property type="match status" value="1"/>
</dbReference>
<evidence type="ECO:0000256" key="3">
    <source>
        <dbReference type="ARBA" id="ARBA00022475"/>
    </source>
</evidence>
<evidence type="ECO:0000256" key="4">
    <source>
        <dbReference type="ARBA" id="ARBA00022618"/>
    </source>
</evidence>
<keyword evidence="12" id="KW-0131">Cell cycle</keyword>
<dbReference type="Gene3D" id="3.90.1310.10">
    <property type="entry name" value="Penicillin-binding protein 2a (Domain 2)"/>
    <property type="match status" value="1"/>
</dbReference>
<dbReference type="InterPro" id="IPR005311">
    <property type="entry name" value="PBP_dimer"/>
</dbReference>
<dbReference type="RefSeq" id="WP_077276496.1">
    <property type="nucleotide sequence ID" value="NZ_CP019609.1"/>
</dbReference>
<dbReference type="Pfam" id="PF00905">
    <property type="entry name" value="Transpeptidase"/>
    <property type="match status" value="1"/>
</dbReference>
<dbReference type="STRING" id="633807.BW732_09385"/>
<dbReference type="EMBL" id="CP019609">
    <property type="protein sequence ID" value="AQP54418.1"/>
    <property type="molecule type" value="Genomic_DNA"/>
</dbReference>
<protein>
    <submittedName>
        <fullName evidence="15">Uncharacterized protein</fullName>
    </submittedName>
</protein>
<dbReference type="FunFam" id="3.40.710.10:FF:000095">
    <property type="entry name" value="Penicillin-binding protein 2x"/>
    <property type="match status" value="1"/>
</dbReference>
<comment type="function">
    <text evidence="14">A transpeptidase that forms peptide cross-links between adjacent glycan strands in cell wall peptidoglycan (PG). Part of the divisome machinery that synthesizes the septal cross wall. Beta-lactams inactivate the PBPs by acylating an essential serine residue in the active site of these proteins.</text>
</comment>
<dbReference type="Pfam" id="PF03717">
    <property type="entry name" value="PBP_dimer"/>
    <property type="match status" value="1"/>
</dbReference>
<dbReference type="InterPro" id="IPR050515">
    <property type="entry name" value="Beta-lactam/transpept"/>
</dbReference>
<dbReference type="InterPro" id="IPR001460">
    <property type="entry name" value="PCN-bd_Tpept"/>
</dbReference>
<sequence>MINKIKKFFIQLNKKIQSKNLTPARNRKKVGVILCYTAIFVFSLFTLRFMYIITVGRVGSTSLDKERQSLYQGSSVIKAKRGTIFDRNGIAIAEDATSYSLYAELGKDYIGLGGKELFVHDKDKQKIADILNKYAGVEKETVLKQLEPKKNDKGKEITHVEFGSKGKNLSLETKNNIEKALESDGITGIYFTEHPDRMYPNGRFASYLVGYAAPIKEDGADTEISGKKGMGIENAYDDVLKGTDGHKYFQKDSKGNELPGTAVVDKKSIDGKNIYTTLDTNLQVRMEDAMDEVFKKAEPVSMTAVLMSAKNGEILAASQRPTFDPQTLEGLYEEEGKPTPVWENLLVQSAFEPGSTMKIFTVASAIDSNNLNENETFNSGQIQVADRTISDWNGGVGKGPLTYRQALAWSSNVGMVHLEQKMKTTWQDYLQRFGFGKSTKSGLPYEVSGNISDSSVVDTAMTSFGQAIGVTSFQMMQGYTAIANKGKMLQPQYIKEISSNDGEDKKTYGPKVVGQPIKAETADKVLDYMKDVVEDPIYGTGYDIYNIEGINVSAKTGTAQIFDEGKLLTGPTDYLYSVVQIAPTENPEYIMYVTMKQPKVGDAPKMISEVSNSVLKHAFKVDAGGTQEINDK</sequence>
<dbReference type="GO" id="GO:0009252">
    <property type="term" value="P:peptidoglycan biosynthetic process"/>
    <property type="evidence" value="ECO:0007669"/>
    <property type="project" value="UniProtKB-KW"/>
</dbReference>
<evidence type="ECO:0000256" key="8">
    <source>
        <dbReference type="ARBA" id="ARBA00022984"/>
    </source>
</evidence>
<keyword evidence="6" id="KW-0677">Repeat</keyword>
<dbReference type="GO" id="GO:0051301">
    <property type="term" value="P:cell division"/>
    <property type="evidence" value="ECO:0007669"/>
    <property type="project" value="UniProtKB-KW"/>
</dbReference>
<dbReference type="SUPFAM" id="SSF56601">
    <property type="entry name" value="beta-lactamase/transpeptidase-like"/>
    <property type="match status" value="1"/>
</dbReference>
<proteinExistence type="inferred from homology"/>
<evidence type="ECO:0000256" key="12">
    <source>
        <dbReference type="ARBA" id="ARBA00023306"/>
    </source>
</evidence>
<keyword evidence="13" id="KW-0961">Cell wall biogenesis/degradation</keyword>
<keyword evidence="7" id="KW-0133">Cell shape</keyword>
<keyword evidence="5" id="KW-0812">Transmembrane</keyword>
<keyword evidence="4" id="KW-0132">Cell division</keyword>
<dbReference type="Gene3D" id="3.30.70.2110">
    <property type="match status" value="1"/>
</dbReference>
<gene>
    <name evidence="15" type="ORF">BW732_09385</name>
</gene>
<keyword evidence="3" id="KW-1003">Cell membrane</keyword>
<keyword evidence="10" id="KW-0472">Membrane</keyword>
<dbReference type="GO" id="GO:0008360">
    <property type="term" value="P:regulation of cell shape"/>
    <property type="evidence" value="ECO:0007669"/>
    <property type="project" value="UniProtKB-KW"/>
</dbReference>
<reference evidence="15 16" key="1">
    <citation type="journal article" date="2010" name="Int. J. Syst. Evol. Microbiol.">
        <title>Vagococcus penaei sp. nov., isolated from spoilage microbiota of cooked shrimp (Penaeus vannamei).</title>
        <authorList>
            <person name="Jaffres E."/>
            <person name="Prevost H."/>
            <person name="Rossero A."/>
            <person name="Joffraud J.J."/>
            <person name="Dousset X."/>
        </authorList>
    </citation>
    <scope>NUCLEOTIDE SEQUENCE [LARGE SCALE GENOMIC DNA]</scope>
    <source>
        <strain evidence="15 16">CD276</strain>
    </source>
</reference>
<evidence type="ECO:0000256" key="2">
    <source>
        <dbReference type="ARBA" id="ARBA00007171"/>
    </source>
</evidence>
<keyword evidence="8" id="KW-0573">Peptidoglycan synthesis</keyword>
<evidence type="ECO:0000313" key="16">
    <source>
        <dbReference type="Proteomes" id="UP000188246"/>
    </source>
</evidence>
<evidence type="ECO:0000256" key="10">
    <source>
        <dbReference type="ARBA" id="ARBA00023136"/>
    </source>
</evidence>
<dbReference type="Proteomes" id="UP000188246">
    <property type="component" value="Chromosome"/>
</dbReference>
<evidence type="ECO:0000256" key="6">
    <source>
        <dbReference type="ARBA" id="ARBA00022737"/>
    </source>
</evidence>
<comment type="subcellular location">
    <subcellularLocation>
        <location evidence="1">Cell membrane</location>
        <topology evidence="1">Single-pass membrane protein</topology>
    </subcellularLocation>
</comment>
<accession>A0A1Q2D7Q0</accession>
<dbReference type="InterPro" id="IPR036138">
    <property type="entry name" value="PBP_dimer_sf"/>
</dbReference>
<evidence type="ECO:0000256" key="14">
    <source>
        <dbReference type="ARBA" id="ARBA00055980"/>
    </source>
</evidence>
<name>A0A1Q2D7Q0_9ENTE</name>
<dbReference type="GO" id="GO:0005886">
    <property type="term" value="C:plasma membrane"/>
    <property type="evidence" value="ECO:0007669"/>
    <property type="project" value="UniProtKB-SubCell"/>
</dbReference>
<evidence type="ECO:0000313" key="15">
    <source>
        <dbReference type="EMBL" id="AQP54418.1"/>
    </source>
</evidence>
<evidence type="ECO:0000256" key="5">
    <source>
        <dbReference type="ARBA" id="ARBA00022692"/>
    </source>
</evidence>
<keyword evidence="16" id="KW-1185">Reference proteome</keyword>
<dbReference type="AlphaFoldDB" id="A0A1Q2D7Q0"/>
<dbReference type="SUPFAM" id="SSF56519">
    <property type="entry name" value="Penicillin binding protein dimerisation domain"/>
    <property type="match status" value="1"/>
</dbReference>
<dbReference type="PANTHER" id="PTHR30627">
    <property type="entry name" value="PEPTIDOGLYCAN D,D-TRANSPEPTIDASE"/>
    <property type="match status" value="1"/>
</dbReference>
<evidence type="ECO:0000256" key="1">
    <source>
        <dbReference type="ARBA" id="ARBA00004162"/>
    </source>
</evidence>
<keyword evidence="9" id="KW-1133">Transmembrane helix</keyword>
<organism evidence="15 16">
    <name type="scientific">Vagococcus penaei</name>
    <dbReference type="NCBI Taxonomy" id="633807"/>
    <lineage>
        <taxon>Bacteria</taxon>
        <taxon>Bacillati</taxon>
        <taxon>Bacillota</taxon>
        <taxon>Bacilli</taxon>
        <taxon>Lactobacillales</taxon>
        <taxon>Enterococcaceae</taxon>
        <taxon>Vagococcus</taxon>
    </lineage>
</organism>
<dbReference type="PANTHER" id="PTHR30627:SF26">
    <property type="entry name" value="PENICILLIN-BINDING PROTEIN 2B"/>
    <property type="match status" value="1"/>
</dbReference>
<comment type="similarity">
    <text evidence="2">Belongs to the transpeptidase family.</text>
</comment>
<dbReference type="OrthoDB" id="9804124at2"/>
<dbReference type="KEGG" id="vpi:BW732_09385"/>
<evidence type="ECO:0000256" key="13">
    <source>
        <dbReference type="ARBA" id="ARBA00023316"/>
    </source>
</evidence>
<dbReference type="Gene3D" id="2.20.70.70">
    <property type="match status" value="1"/>
</dbReference>
<evidence type="ECO:0000256" key="9">
    <source>
        <dbReference type="ARBA" id="ARBA00022989"/>
    </source>
</evidence>
<dbReference type="GO" id="GO:0008658">
    <property type="term" value="F:penicillin binding"/>
    <property type="evidence" value="ECO:0007669"/>
    <property type="project" value="InterPro"/>
</dbReference>